<dbReference type="KEGG" id="moc:BB934_04445"/>
<organism evidence="1">
    <name type="scientific">Microvirga ossetica</name>
    <dbReference type="NCBI Taxonomy" id="1882682"/>
    <lineage>
        <taxon>Bacteria</taxon>
        <taxon>Pseudomonadati</taxon>
        <taxon>Pseudomonadota</taxon>
        <taxon>Alphaproteobacteria</taxon>
        <taxon>Hyphomicrobiales</taxon>
        <taxon>Methylobacteriaceae</taxon>
        <taxon>Microvirga</taxon>
    </lineage>
</organism>
<accession>A0A1B2EC83</accession>
<protein>
    <recommendedName>
        <fullName evidence="2">DUF2793 domain-containing protein</fullName>
    </recommendedName>
</protein>
<evidence type="ECO:0008006" key="2">
    <source>
        <dbReference type="Google" id="ProtNLM"/>
    </source>
</evidence>
<proteinExistence type="predicted"/>
<evidence type="ECO:0000313" key="1">
    <source>
        <dbReference type="EMBL" id="ANY77573.1"/>
    </source>
</evidence>
<gene>
    <name evidence="1" type="ORF">BB934_04445</name>
</gene>
<reference evidence="1" key="1">
    <citation type="submission" date="2016-07" db="EMBL/GenBank/DDBJ databases">
        <title>Microvirga ossetica sp. nov. a new species of rhizobia isolated from root nodules of the legume species Vicia alpestris Steven originated from North Ossetia region in the Caucasus.</title>
        <authorList>
            <person name="Safronova V.I."/>
            <person name="Kuznetsova I.G."/>
            <person name="Sazanova A.L."/>
            <person name="Belimov A."/>
            <person name="Andronov E."/>
            <person name="Osledkin Y.S."/>
            <person name="Onishchuk O.P."/>
            <person name="Kurchak O.N."/>
            <person name="Shaposhnikov A.I."/>
            <person name="Willems A."/>
            <person name="Tikhonovich I.A."/>
        </authorList>
    </citation>
    <scope>NUCLEOTIDE SEQUENCE [LARGE SCALE GENOMIC DNA]</scope>
    <source>
        <strain evidence="1">V5/3M</strain>
    </source>
</reference>
<dbReference type="Pfam" id="PF10983">
    <property type="entry name" value="DUF2793"/>
    <property type="match status" value="1"/>
</dbReference>
<dbReference type="InterPro" id="IPR021251">
    <property type="entry name" value="DUF2793"/>
</dbReference>
<dbReference type="EMBL" id="CP016616">
    <property type="protein sequence ID" value="ANY77573.1"/>
    <property type="molecule type" value="Genomic_DNA"/>
</dbReference>
<sequence length="520" mass="54092">MPFSEPIPMSSTPHLALPLIAAAQAQKHVTHNEALAALDALVQLAVKERGRNAPPASPTEGDRYLVGTEATGAFAGQAGHIALFDLGAWRFFTPHSGWLVYVEAEDLLVLFDGADWKAVGAIPEEIHNLQRLGLGTVADGLNRLSAKLNAALFAALSEAEGGTGDLRFVLNKSAETDVLSQLYQRGFSGRAETGLIGSDDFRIRVSPDGSEWRDALLIERASGVASFPSGVAAVPRPNLLVNAGFLVNQRRFAGGSLAAGSYGFDRWRAGPSGCTLSRAADGTITLSGAVEQVVDVAQAIAEIGIANFAGAALTLSMEDPSAPLPVLIGTKAATIPAGPGRRSASVTLEAGETGNVLVRLQPAGTCTFKRMKLEVGSHATAWAGTTLELEEFRCRRTFQRLPVSTGTTSVLLAVGQRIGGTMIDLPVALPVSLRADPVIVTSGFAWSNGSPTGNQVSFFNNSAANWASLTGALTLTSVTLPSASGMVLRFQAGTSFSGVAGAVGHLHFGSQAFIALQAEP</sequence>
<name>A0A1B2EC83_9HYPH</name>
<dbReference type="AlphaFoldDB" id="A0A1B2EC83"/>